<dbReference type="PANTHER" id="PTHR46323">
    <property type="entry name" value="BETA-GALACTOSIDASE"/>
    <property type="match status" value="1"/>
</dbReference>
<dbReference type="InterPro" id="IPR004199">
    <property type="entry name" value="B-gal_small/dom_5"/>
</dbReference>
<comment type="cofactor">
    <cofactor evidence="2">
        <name>Ca(2+)</name>
        <dbReference type="ChEBI" id="CHEBI:29108"/>
    </cofactor>
</comment>
<dbReference type="InterPro" id="IPR011013">
    <property type="entry name" value="Gal_mutarotase_sf_dom"/>
</dbReference>
<name>A0A9X2CN97_9FLAO</name>
<evidence type="ECO:0000313" key="13">
    <source>
        <dbReference type="EMBL" id="MCL6220350.1"/>
    </source>
</evidence>
<dbReference type="SUPFAM" id="SSF74650">
    <property type="entry name" value="Galactose mutarotase-like"/>
    <property type="match status" value="1"/>
</dbReference>
<keyword evidence="8 10" id="KW-0326">Glycosidase</keyword>
<evidence type="ECO:0000256" key="4">
    <source>
        <dbReference type="ARBA" id="ARBA00011245"/>
    </source>
</evidence>
<evidence type="ECO:0000256" key="7">
    <source>
        <dbReference type="ARBA" id="ARBA00022837"/>
    </source>
</evidence>
<dbReference type="InterPro" id="IPR032312">
    <property type="entry name" value="LacZ_4"/>
</dbReference>
<dbReference type="Proteomes" id="UP001139521">
    <property type="component" value="Unassembled WGS sequence"/>
</dbReference>
<evidence type="ECO:0000313" key="14">
    <source>
        <dbReference type="Proteomes" id="UP001139521"/>
    </source>
</evidence>
<comment type="catalytic activity">
    <reaction evidence="1 10">
        <text>Hydrolysis of terminal non-reducing beta-D-galactose residues in beta-D-galactosides.</text>
        <dbReference type="EC" id="3.2.1.23"/>
    </reaction>
</comment>
<dbReference type="GO" id="GO:0009341">
    <property type="term" value="C:beta-galactosidase complex"/>
    <property type="evidence" value="ECO:0007669"/>
    <property type="project" value="InterPro"/>
</dbReference>
<dbReference type="Gene3D" id="3.20.20.80">
    <property type="entry name" value="Glycosidases"/>
    <property type="match status" value="1"/>
</dbReference>
<accession>A0A9X2CN97</accession>
<evidence type="ECO:0000259" key="12">
    <source>
        <dbReference type="SMART" id="SM01038"/>
    </source>
</evidence>
<dbReference type="Pfam" id="PF02929">
    <property type="entry name" value="Bgal_small_N"/>
    <property type="match status" value="1"/>
</dbReference>
<comment type="similarity">
    <text evidence="3 10">Belongs to the glycosyl hydrolase 2 family.</text>
</comment>
<dbReference type="GO" id="GO:0030246">
    <property type="term" value="F:carbohydrate binding"/>
    <property type="evidence" value="ECO:0007669"/>
    <property type="project" value="InterPro"/>
</dbReference>
<dbReference type="Gene3D" id="2.60.40.10">
    <property type="entry name" value="Immunoglobulins"/>
    <property type="match status" value="2"/>
</dbReference>
<keyword evidence="14" id="KW-1185">Reference proteome</keyword>
<dbReference type="SUPFAM" id="SSF51445">
    <property type="entry name" value="(Trans)glycosidases"/>
    <property type="match status" value="1"/>
</dbReference>
<dbReference type="EMBL" id="JAKHSK010000038">
    <property type="protein sequence ID" value="MCL6220350.1"/>
    <property type="molecule type" value="Genomic_DNA"/>
</dbReference>
<dbReference type="InterPro" id="IPR050347">
    <property type="entry name" value="Bact_Beta-galactosidase"/>
</dbReference>
<dbReference type="Gene3D" id="2.60.120.260">
    <property type="entry name" value="Galactose-binding domain-like"/>
    <property type="match status" value="1"/>
</dbReference>
<keyword evidence="11" id="KW-0732">Signal</keyword>
<dbReference type="AlphaFoldDB" id="A0A9X2CN97"/>
<dbReference type="InterPro" id="IPR017853">
    <property type="entry name" value="GH"/>
</dbReference>
<dbReference type="PROSITE" id="PS51257">
    <property type="entry name" value="PROKAR_LIPOPROTEIN"/>
    <property type="match status" value="1"/>
</dbReference>
<gene>
    <name evidence="13" type="ORF">L1967_18830</name>
</gene>
<proteinExistence type="inferred from homology"/>
<dbReference type="InterPro" id="IPR006104">
    <property type="entry name" value="Glyco_hydro_2_N"/>
</dbReference>
<evidence type="ECO:0000256" key="3">
    <source>
        <dbReference type="ARBA" id="ARBA00007401"/>
    </source>
</evidence>
<dbReference type="SUPFAM" id="SSF49785">
    <property type="entry name" value="Galactose-binding domain-like"/>
    <property type="match status" value="1"/>
</dbReference>
<dbReference type="FunFam" id="3.20.20.80:FF:000121">
    <property type="entry name" value="Beta-galactosidase"/>
    <property type="match status" value="1"/>
</dbReference>
<reference evidence="13" key="1">
    <citation type="submission" date="2022-01" db="EMBL/GenBank/DDBJ databases">
        <title>Genome sequencing of Zunongwangia sp. M21534 genome.</title>
        <authorList>
            <person name="Chen Y."/>
            <person name="Dong C."/>
            <person name="Shao Z."/>
        </authorList>
    </citation>
    <scope>NUCLEOTIDE SEQUENCE</scope>
    <source>
        <strain evidence="13">MCCC M21534</strain>
    </source>
</reference>
<dbReference type="SMART" id="SM01038">
    <property type="entry name" value="Bgal_small_N"/>
    <property type="match status" value="1"/>
</dbReference>
<dbReference type="InterPro" id="IPR006101">
    <property type="entry name" value="Glyco_hydro_2"/>
</dbReference>
<dbReference type="Pfam" id="PF00703">
    <property type="entry name" value="Glyco_hydro_2"/>
    <property type="match status" value="1"/>
</dbReference>
<dbReference type="InterPro" id="IPR023230">
    <property type="entry name" value="Glyco_hydro_2_CS"/>
</dbReference>
<dbReference type="PROSITE" id="PS00719">
    <property type="entry name" value="GLYCOSYL_HYDROL_F2_1"/>
    <property type="match status" value="1"/>
</dbReference>
<dbReference type="Pfam" id="PF02837">
    <property type="entry name" value="Glyco_hydro_2_N"/>
    <property type="match status" value="1"/>
</dbReference>
<keyword evidence="7" id="KW-0106">Calcium</keyword>
<dbReference type="InterPro" id="IPR036156">
    <property type="entry name" value="Beta-gal/glucu_dom_sf"/>
</dbReference>
<dbReference type="Pfam" id="PF16353">
    <property type="entry name" value="LacZ_4"/>
    <property type="match status" value="1"/>
</dbReference>
<dbReference type="GO" id="GO:0004565">
    <property type="term" value="F:beta-galactosidase activity"/>
    <property type="evidence" value="ECO:0007669"/>
    <property type="project" value="UniProtKB-EC"/>
</dbReference>
<evidence type="ECO:0000256" key="5">
    <source>
        <dbReference type="ARBA" id="ARBA00012756"/>
    </source>
</evidence>
<evidence type="ECO:0000256" key="8">
    <source>
        <dbReference type="ARBA" id="ARBA00023295"/>
    </source>
</evidence>
<dbReference type="PANTHER" id="PTHR46323:SF2">
    <property type="entry name" value="BETA-GALACTOSIDASE"/>
    <property type="match status" value="1"/>
</dbReference>
<evidence type="ECO:0000256" key="10">
    <source>
        <dbReference type="RuleBase" id="RU361154"/>
    </source>
</evidence>
<dbReference type="Gene3D" id="2.70.98.10">
    <property type="match status" value="1"/>
</dbReference>
<dbReference type="InterPro" id="IPR008979">
    <property type="entry name" value="Galactose-bd-like_sf"/>
</dbReference>
<dbReference type="RefSeq" id="WP_249603049.1">
    <property type="nucleotide sequence ID" value="NZ_JAKHSK010000038.1"/>
</dbReference>
<feature type="signal peptide" evidence="11">
    <location>
        <begin position="1"/>
        <end position="26"/>
    </location>
</feature>
<feature type="domain" description="Beta galactosidase small chain/" evidence="12">
    <location>
        <begin position="767"/>
        <end position="1043"/>
    </location>
</feature>
<dbReference type="InterPro" id="IPR006103">
    <property type="entry name" value="Glyco_hydro_2_cat"/>
</dbReference>
<comment type="caution">
    <text evidence="13">The sequence shown here is derived from an EMBL/GenBank/DDBJ whole genome shotgun (WGS) entry which is preliminary data.</text>
</comment>
<protein>
    <recommendedName>
        <fullName evidence="5 10">Beta-galactosidase</fullName>
        <ecNumber evidence="5 10">3.2.1.23</ecNumber>
    </recommendedName>
    <alternativeName>
        <fullName evidence="9 10">Lactase</fullName>
    </alternativeName>
</protein>
<evidence type="ECO:0000256" key="9">
    <source>
        <dbReference type="ARBA" id="ARBA00032230"/>
    </source>
</evidence>
<evidence type="ECO:0000256" key="1">
    <source>
        <dbReference type="ARBA" id="ARBA00001412"/>
    </source>
</evidence>
<sequence>MKYIMRTSFFLLTAVVALLGCFKSSAQKSSDNYANAWKDEKIFRVNKEEPTAWFIPYQNEEAAKSQNPEKSSYYLSLKGKWKFKWSQNPANAMVGFEKTDLNDSKWDEIPVPGDWQMYGYDYPIYTNIQYPFANWGINTDNSPKVPEDFNPTGLYRKSFKLPSDWGNKQVFIHFGAVNSAFYLYVNGKFVGYSQDTKTPAAFNLTKYLVDGKNTLAVKVIRWSDGSYLEDQDFWRLSGIERDVFLVATPQLRIQDFEVTSVLSNDYTDGKFDLHVKLEDHQPKAGTNTSVAVKINRDGKVVYSEEKKTDNTEIDFEATIDDVAQWSAEFPNLYELELVLKEDGKVTQAISQDIGFRTVEIKDGLLKINGTTVTLRGVNLHEHHPETGHYVDKETRKLDLELMKKNNINAIRTCHYPQDPLFYELCNTYGFYVVDEINIESHGIGYDLDKTLGNKPNWGPAHLDRTKNAVERDRNNPSVIIWSLGNEAGNGVNFYNTYNWIKKNDPTRPVQYERAGEEFNTDIVAYMYIRIKDMERYAREHSDRPLIPCEYAHAMGNSLGNFQEYWDAIYKYKQLQGGFIWDWVDQGLMKKGKNPEDFWAYGGDFGPDDVPSDNNFCMNGLVTPDRKPHPALFEMKKVYQPVYFEALNLKTGEIKLTSHYSFDNLSNLKLEWIIEANGKEIKKGTYGNLEIEPLSSKVINLNLPDFEPEVNVEYFVNVYLKSKAEKDLVPANYTVAYEQFKLPVSILREVAKSTAGNLKLNEDAKAINVSGSDFKITIDKTTGWVKAIEKKGKSLLEMPLEPNFWRAPTDNDFGNKMPEKSAIWKAIVNDFEVRQITNTQDILGLVQVDVDYVIPTLGNQTASVSYKIYGDGTLSVHSEFDFLNHRLPEIPRIGFRTRIKPEFDSFSYFGRGPHENYVDRNTSALVGLYESPVKDQRFKYARPQENGYKTDVRWARLENSKGNIIEVSSNGTFGTSAMPYAQESFDDGGEKEQRHPEDVALEPYVEWHIDKLQRGVGGDDSWGALPHDQYRIFPGLYSFDFTLKFDF</sequence>
<evidence type="ECO:0000256" key="11">
    <source>
        <dbReference type="SAM" id="SignalP"/>
    </source>
</evidence>
<comment type="subunit">
    <text evidence="4">Monomer.</text>
</comment>
<dbReference type="InterPro" id="IPR014718">
    <property type="entry name" value="GH-type_carb-bd"/>
</dbReference>
<organism evidence="13 14">
    <name type="scientific">Zunongwangia pacifica</name>
    <dbReference type="NCBI Taxonomy" id="2911062"/>
    <lineage>
        <taxon>Bacteria</taxon>
        <taxon>Pseudomonadati</taxon>
        <taxon>Bacteroidota</taxon>
        <taxon>Flavobacteriia</taxon>
        <taxon>Flavobacteriales</taxon>
        <taxon>Flavobacteriaceae</taxon>
        <taxon>Zunongwangia</taxon>
    </lineage>
</organism>
<evidence type="ECO:0000256" key="6">
    <source>
        <dbReference type="ARBA" id="ARBA00022801"/>
    </source>
</evidence>
<dbReference type="SUPFAM" id="SSF49303">
    <property type="entry name" value="beta-Galactosidase/glucuronidase domain"/>
    <property type="match status" value="2"/>
</dbReference>
<feature type="chain" id="PRO_5040978639" description="Beta-galactosidase" evidence="11">
    <location>
        <begin position="27"/>
        <end position="1046"/>
    </location>
</feature>
<evidence type="ECO:0000256" key="2">
    <source>
        <dbReference type="ARBA" id="ARBA00001913"/>
    </source>
</evidence>
<dbReference type="GO" id="GO:0005990">
    <property type="term" value="P:lactose catabolic process"/>
    <property type="evidence" value="ECO:0007669"/>
    <property type="project" value="TreeGrafter"/>
</dbReference>
<dbReference type="InterPro" id="IPR013783">
    <property type="entry name" value="Ig-like_fold"/>
</dbReference>
<dbReference type="EC" id="3.2.1.23" evidence="5 10"/>
<dbReference type="PRINTS" id="PR00132">
    <property type="entry name" value="GLHYDRLASE2"/>
</dbReference>
<dbReference type="Pfam" id="PF02836">
    <property type="entry name" value="Glyco_hydro_2_C"/>
    <property type="match status" value="1"/>
</dbReference>
<keyword evidence="6 10" id="KW-0378">Hydrolase</keyword>
<dbReference type="InterPro" id="IPR006102">
    <property type="entry name" value="Ig-like_GH2"/>
</dbReference>